<sequence length="220" mass="23729">MTKFVTASIIGCAILAGCTDAQRGPDMFDLEAGAMVDGGSFGGATMHNALVQTGQQDFVVSLNRRFEAEVPTTINFDFNSARLGAEAQRILTEQAYFIQQFPEVHFRVYGHTDLVGSDSYNKELGLARANAAVAYLISLGVDRSRLEAVVSFGEEQPLIVTEGRERANRRTVTEVSGFVSGNGMVLNGKYAQIVFREYVESAVPRTGLVGISGSEVSTTN</sequence>
<evidence type="ECO:0000256" key="2">
    <source>
        <dbReference type="ARBA" id="ARBA00023136"/>
    </source>
</evidence>
<dbReference type="Pfam" id="PF00691">
    <property type="entry name" value="OmpA"/>
    <property type="match status" value="1"/>
</dbReference>
<dbReference type="PANTHER" id="PTHR30329">
    <property type="entry name" value="STATOR ELEMENT OF FLAGELLAR MOTOR COMPLEX"/>
    <property type="match status" value="1"/>
</dbReference>
<reference evidence="6 7" key="1">
    <citation type="submission" date="2020-03" db="EMBL/GenBank/DDBJ databases">
        <title>Bacterial isolates of synthetic phycosphere.</title>
        <authorList>
            <person name="Fu H."/>
            <person name="Moran M.A."/>
        </authorList>
    </citation>
    <scope>NUCLEOTIDE SEQUENCE [LARGE SCALE GENOMIC DNA]</scope>
    <source>
        <strain evidence="6 7">HF1</strain>
    </source>
</reference>
<evidence type="ECO:0000259" key="5">
    <source>
        <dbReference type="PROSITE" id="PS51123"/>
    </source>
</evidence>
<dbReference type="EMBL" id="JAATOP010000003">
    <property type="protein sequence ID" value="NIY71987.1"/>
    <property type="molecule type" value="Genomic_DNA"/>
</dbReference>
<dbReference type="InterPro" id="IPR006664">
    <property type="entry name" value="OMP_bac"/>
</dbReference>
<dbReference type="SUPFAM" id="SSF103088">
    <property type="entry name" value="OmpA-like"/>
    <property type="match status" value="1"/>
</dbReference>
<dbReference type="InterPro" id="IPR006665">
    <property type="entry name" value="OmpA-like"/>
</dbReference>
<name>A0ABX0VXP2_9RHOB</name>
<dbReference type="RefSeq" id="WP_167637378.1">
    <property type="nucleotide sequence ID" value="NZ_JAATOP010000003.1"/>
</dbReference>
<dbReference type="Gene3D" id="3.30.1330.60">
    <property type="entry name" value="OmpA-like domain"/>
    <property type="match status" value="1"/>
</dbReference>
<dbReference type="PRINTS" id="PR01021">
    <property type="entry name" value="OMPADOMAIN"/>
</dbReference>
<accession>A0ABX0VXP2</accession>
<organism evidence="6 7">
    <name type="scientific">Marivivens donghaensis</name>
    <dbReference type="NCBI Taxonomy" id="1699413"/>
    <lineage>
        <taxon>Bacteria</taxon>
        <taxon>Pseudomonadati</taxon>
        <taxon>Pseudomonadota</taxon>
        <taxon>Alphaproteobacteria</taxon>
        <taxon>Rhodobacterales</taxon>
        <taxon>Paracoccaceae</taxon>
        <taxon>Marivivens group</taxon>
        <taxon>Marivivens</taxon>
    </lineage>
</organism>
<dbReference type="PROSITE" id="PS51257">
    <property type="entry name" value="PROKAR_LIPOPROTEIN"/>
    <property type="match status" value="1"/>
</dbReference>
<evidence type="ECO:0000313" key="7">
    <source>
        <dbReference type="Proteomes" id="UP000709466"/>
    </source>
</evidence>
<evidence type="ECO:0000256" key="3">
    <source>
        <dbReference type="ARBA" id="ARBA00023237"/>
    </source>
</evidence>
<comment type="caution">
    <text evidence="6">The sequence shown here is derived from an EMBL/GenBank/DDBJ whole genome shotgun (WGS) entry which is preliminary data.</text>
</comment>
<proteinExistence type="predicted"/>
<dbReference type="Proteomes" id="UP000709466">
    <property type="component" value="Unassembled WGS sequence"/>
</dbReference>
<evidence type="ECO:0000256" key="1">
    <source>
        <dbReference type="ARBA" id="ARBA00004442"/>
    </source>
</evidence>
<dbReference type="CDD" id="cd07185">
    <property type="entry name" value="OmpA_C-like"/>
    <property type="match status" value="1"/>
</dbReference>
<keyword evidence="3" id="KW-0998">Cell outer membrane</keyword>
<gene>
    <name evidence="6" type="ORF">HCZ30_05995</name>
</gene>
<keyword evidence="2 4" id="KW-0472">Membrane</keyword>
<feature type="domain" description="OmpA-like" evidence="5">
    <location>
        <begin position="64"/>
        <end position="179"/>
    </location>
</feature>
<dbReference type="InterPro" id="IPR050330">
    <property type="entry name" value="Bact_OuterMem_StrucFunc"/>
</dbReference>
<comment type="subcellular location">
    <subcellularLocation>
        <location evidence="1">Cell outer membrane</location>
    </subcellularLocation>
</comment>
<keyword evidence="7" id="KW-1185">Reference proteome</keyword>
<evidence type="ECO:0000313" key="6">
    <source>
        <dbReference type="EMBL" id="NIY71987.1"/>
    </source>
</evidence>
<dbReference type="InterPro" id="IPR036737">
    <property type="entry name" value="OmpA-like_sf"/>
</dbReference>
<dbReference type="PANTHER" id="PTHR30329:SF21">
    <property type="entry name" value="LIPOPROTEIN YIAD-RELATED"/>
    <property type="match status" value="1"/>
</dbReference>
<evidence type="ECO:0000256" key="4">
    <source>
        <dbReference type="PROSITE-ProRule" id="PRU00473"/>
    </source>
</evidence>
<dbReference type="PROSITE" id="PS51123">
    <property type="entry name" value="OMPA_2"/>
    <property type="match status" value="1"/>
</dbReference>
<protein>
    <submittedName>
        <fullName evidence="6">OmpA family protein</fullName>
    </submittedName>
</protein>